<proteinExistence type="predicted"/>
<accession>A0ABW2MS04</accession>
<evidence type="ECO:0000256" key="1">
    <source>
        <dbReference type="SAM" id="SignalP"/>
    </source>
</evidence>
<dbReference type="EMBL" id="JBHTBN010000001">
    <property type="protein sequence ID" value="MFC7356488.1"/>
    <property type="molecule type" value="Genomic_DNA"/>
</dbReference>
<organism evidence="2 3">
    <name type="scientific">Jejudonia soesokkakensis</name>
    <dbReference type="NCBI Taxonomy" id="1323432"/>
    <lineage>
        <taxon>Bacteria</taxon>
        <taxon>Pseudomonadati</taxon>
        <taxon>Bacteroidota</taxon>
        <taxon>Flavobacteriia</taxon>
        <taxon>Flavobacteriales</taxon>
        <taxon>Flavobacteriaceae</taxon>
        <taxon>Jejudonia</taxon>
    </lineage>
</organism>
<sequence>MKSIFKLLVVSLGLFVFVSCKFEDESVAVIEKTSVIPKNQGPHAILFENFVNERPFVPSQHFDEMEQKGATFYYDDKQISFVALKKLIEVNALTHIKTTGSTGTKPSVYISVYPRNNANPETNYGVKTDPAAELTPYKNKEVAYYIGEKMATLEEVKSVLRNSEFPRQLLTVQIDDQPLRIIVSNGC</sequence>
<name>A0ABW2MS04_9FLAO</name>
<dbReference type="Proteomes" id="UP001596415">
    <property type="component" value="Unassembled WGS sequence"/>
</dbReference>
<dbReference type="RefSeq" id="WP_380216280.1">
    <property type="nucleotide sequence ID" value="NZ_JBHTBN010000001.1"/>
</dbReference>
<feature type="signal peptide" evidence="1">
    <location>
        <begin position="1"/>
        <end position="22"/>
    </location>
</feature>
<reference evidence="3" key="1">
    <citation type="journal article" date="2019" name="Int. J. Syst. Evol. Microbiol.">
        <title>The Global Catalogue of Microorganisms (GCM) 10K type strain sequencing project: providing services to taxonomists for standard genome sequencing and annotation.</title>
        <authorList>
            <consortium name="The Broad Institute Genomics Platform"/>
            <consortium name="The Broad Institute Genome Sequencing Center for Infectious Disease"/>
            <person name="Wu L."/>
            <person name="Ma J."/>
        </authorList>
    </citation>
    <scope>NUCLEOTIDE SEQUENCE [LARGE SCALE GENOMIC DNA]</scope>
    <source>
        <strain evidence="3">CGMCC 1.16306</strain>
    </source>
</reference>
<keyword evidence="3" id="KW-1185">Reference proteome</keyword>
<protein>
    <recommendedName>
        <fullName evidence="4">Beta-lactamase-inhibitor-like PepSY-like domain-containing protein</fullName>
    </recommendedName>
</protein>
<feature type="chain" id="PRO_5047461976" description="Beta-lactamase-inhibitor-like PepSY-like domain-containing protein" evidence="1">
    <location>
        <begin position="23"/>
        <end position="187"/>
    </location>
</feature>
<evidence type="ECO:0000313" key="2">
    <source>
        <dbReference type="EMBL" id="MFC7356488.1"/>
    </source>
</evidence>
<evidence type="ECO:0000313" key="3">
    <source>
        <dbReference type="Proteomes" id="UP001596415"/>
    </source>
</evidence>
<dbReference type="PROSITE" id="PS51257">
    <property type="entry name" value="PROKAR_LIPOPROTEIN"/>
    <property type="match status" value="1"/>
</dbReference>
<comment type="caution">
    <text evidence="2">The sequence shown here is derived from an EMBL/GenBank/DDBJ whole genome shotgun (WGS) entry which is preliminary data.</text>
</comment>
<evidence type="ECO:0008006" key="4">
    <source>
        <dbReference type="Google" id="ProtNLM"/>
    </source>
</evidence>
<keyword evidence="1" id="KW-0732">Signal</keyword>
<gene>
    <name evidence="2" type="ORF">ACFQO1_02215</name>
</gene>